<proteinExistence type="predicted"/>
<accession>A0A859FBC1</accession>
<dbReference type="KEGG" id="psua:FLK61_26225"/>
<evidence type="ECO:0008006" key="3">
    <source>
        <dbReference type="Google" id="ProtNLM"/>
    </source>
</evidence>
<dbReference type="SUPFAM" id="SSF69279">
    <property type="entry name" value="Phage tail proteins"/>
    <property type="match status" value="1"/>
</dbReference>
<name>A0A859FBC1_9BACI</name>
<dbReference type="RefSeq" id="WP_176008300.1">
    <property type="nucleotide sequence ID" value="NZ_CP041372.2"/>
</dbReference>
<dbReference type="Proteomes" id="UP000318138">
    <property type="component" value="Chromosome"/>
</dbReference>
<dbReference type="AlphaFoldDB" id="A0A859FBC1"/>
<gene>
    <name evidence="1" type="ORF">FLK61_26225</name>
</gene>
<evidence type="ECO:0000313" key="2">
    <source>
        <dbReference type="Proteomes" id="UP000318138"/>
    </source>
</evidence>
<organism evidence="1 2">
    <name type="scientific">Paenalkalicoccus suaedae</name>
    <dbReference type="NCBI Taxonomy" id="2592382"/>
    <lineage>
        <taxon>Bacteria</taxon>
        <taxon>Bacillati</taxon>
        <taxon>Bacillota</taxon>
        <taxon>Bacilli</taxon>
        <taxon>Bacillales</taxon>
        <taxon>Bacillaceae</taxon>
        <taxon>Paenalkalicoccus</taxon>
    </lineage>
</organism>
<sequence length="346" mass="39244">MTKARRTEVEVHYNGINVSKDFAKDLKSFSYVDNASGESDSISITLQDENEVWMNEWFANKSDQIRAIINTMNWKTQNDSERLLCGTFFIDMPELSGFPNEVTINAASVPANEQLMSRPRTQKWKGIGLKRIANDIAFRSGLKLEYLANNPWYGSKEQSGVTDAAFLSELCESEGLAMKVTNRKIIIFKESDFEKEKPVDSYHRKAGRVLSYNFNSDYSKGYAGVKLSYFDVKLKRKIEFLYTVRDISNTNEEEEANKNKIYLLNTKVHTGEEARRAAQNKLRNLNKRETQVDLTLLGNVNLVGGSTLQLDGFGKFSGKYFIEQARHDIGSGGYTTQVRARKVLGG</sequence>
<protein>
    <recommendedName>
        <fullName evidence="3">Phage late control D family protein</fullName>
    </recommendedName>
</protein>
<reference evidence="2" key="1">
    <citation type="submission" date="2019-07" db="EMBL/GenBank/DDBJ databases">
        <title>Bacillus alkalisoli sp. nov. isolated from saline soil.</title>
        <authorList>
            <person name="Sun J.-Q."/>
            <person name="Xu L."/>
        </authorList>
    </citation>
    <scope>NUCLEOTIDE SEQUENCE [LARGE SCALE GENOMIC DNA]</scope>
    <source>
        <strain evidence="2">M4U3P1</strain>
    </source>
</reference>
<dbReference type="EMBL" id="CP041372">
    <property type="protein sequence ID" value="QKS70260.1"/>
    <property type="molecule type" value="Genomic_DNA"/>
</dbReference>
<keyword evidence="2" id="KW-1185">Reference proteome</keyword>
<evidence type="ECO:0000313" key="1">
    <source>
        <dbReference type="EMBL" id="QKS70260.1"/>
    </source>
</evidence>